<dbReference type="InterPro" id="IPR011049">
    <property type="entry name" value="Serralysin-like_metalloprot_C"/>
</dbReference>
<gene>
    <name evidence="6" type="ORF">ICL16_16515</name>
</gene>
<evidence type="ECO:0000259" key="5">
    <source>
        <dbReference type="Pfam" id="PF08548"/>
    </source>
</evidence>
<keyword evidence="4" id="KW-0677">Repeat</keyword>
<dbReference type="InterPro" id="IPR013858">
    <property type="entry name" value="Peptidase_M10B_C"/>
</dbReference>
<dbReference type="GO" id="GO:0005509">
    <property type="term" value="F:calcium ion binding"/>
    <property type="evidence" value="ECO:0007669"/>
    <property type="project" value="InterPro"/>
</dbReference>
<dbReference type="PROSITE" id="PS00330">
    <property type="entry name" value="HEMOLYSIN_CALCIUM"/>
    <property type="match status" value="3"/>
</dbReference>
<dbReference type="Gene3D" id="2.150.10.10">
    <property type="entry name" value="Serralysin-like metalloprotease, C-terminal"/>
    <property type="match status" value="2"/>
</dbReference>
<comment type="subcellular location">
    <subcellularLocation>
        <location evidence="2">Secreted</location>
    </subcellularLocation>
</comment>
<evidence type="ECO:0000313" key="6">
    <source>
        <dbReference type="EMBL" id="MBD2773631.1"/>
    </source>
</evidence>
<comment type="caution">
    <text evidence="6">The sequence shown here is derived from an EMBL/GenBank/DDBJ whole genome shotgun (WGS) entry which is preliminary data.</text>
</comment>
<evidence type="ECO:0000256" key="2">
    <source>
        <dbReference type="ARBA" id="ARBA00004613"/>
    </source>
</evidence>
<keyword evidence="7" id="KW-1185">Reference proteome</keyword>
<feature type="domain" description="Peptidase M10 serralysin C-terminal" evidence="5">
    <location>
        <begin position="307"/>
        <end position="354"/>
    </location>
</feature>
<dbReference type="AlphaFoldDB" id="A0A8J6XMF2"/>
<evidence type="ECO:0000256" key="4">
    <source>
        <dbReference type="ARBA" id="ARBA00022737"/>
    </source>
</evidence>
<name>A0A8J6XMF2_9CYAN</name>
<dbReference type="InterPro" id="IPR001343">
    <property type="entry name" value="Hemolysn_Ca-bd"/>
</dbReference>
<dbReference type="RefSeq" id="WP_190829657.1">
    <property type="nucleotide sequence ID" value="NZ_CAWPPI010000057.1"/>
</dbReference>
<organism evidence="6 7">
    <name type="scientific">Iningainema tapete BLCC-T55</name>
    <dbReference type="NCBI Taxonomy" id="2748662"/>
    <lineage>
        <taxon>Bacteria</taxon>
        <taxon>Bacillati</taxon>
        <taxon>Cyanobacteriota</taxon>
        <taxon>Cyanophyceae</taxon>
        <taxon>Nostocales</taxon>
        <taxon>Scytonemataceae</taxon>
        <taxon>Iningainema tapete</taxon>
    </lineage>
</organism>
<dbReference type="Pfam" id="PF08548">
    <property type="entry name" value="Peptidase_M10_C"/>
    <property type="match status" value="1"/>
</dbReference>
<dbReference type="GO" id="GO:0005615">
    <property type="term" value="C:extracellular space"/>
    <property type="evidence" value="ECO:0007669"/>
    <property type="project" value="InterPro"/>
</dbReference>
<evidence type="ECO:0000256" key="3">
    <source>
        <dbReference type="ARBA" id="ARBA00022525"/>
    </source>
</evidence>
<dbReference type="Proteomes" id="UP000629098">
    <property type="component" value="Unassembled WGS sequence"/>
</dbReference>
<dbReference type="PANTHER" id="PTHR38340:SF1">
    <property type="entry name" value="S-LAYER PROTEIN"/>
    <property type="match status" value="1"/>
</dbReference>
<keyword evidence="3" id="KW-0964">Secreted</keyword>
<comment type="cofactor">
    <cofactor evidence="1">
        <name>Ca(2+)</name>
        <dbReference type="ChEBI" id="CHEBI:29108"/>
    </cofactor>
</comment>
<sequence>MSSDTLFLQPTNTIINPNPNFANATGFAIFSNYSQALGNVTFTLTETLVRGGVAAAIGEATAIFNNEPTFSVLFTESTGIGLDGPYAGSANSETKVIANFAVGAHQTFSFDFFADLELTAKEIENPSTEYNEAKSKTAFLVLDTTNPNKAKVLDYFGIHGKLISSKQIGDLKSGGSRNVKIASRDQTTDVDGNNGLDFLTGKYFGTYQETFKRDTNITLVEINASAVTFLGDTLIGNLGQDVIYGTIDNDRLNGTNGADKIYGSIGDDRLDGKDGNDILEGGQGNDHLDGGQGDDKLYGGLGNDILIGGRGSDILVGGEGYDQFVFKRSDNLNGDLDVIQDFKVGIDKIVFQYWGNRNPDQWLKEMFSQGNITDTKDGLLFDFEGGRKEGSLLLAGVTFNQINSQSIVFD</sequence>
<dbReference type="PANTHER" id="PTHR38340">
    <property type="entry name" value="S-LAYER PROTEIN"/>
    <property type="match status" value="1"/>
</dbReference>
<dbReference type="PRINTS" id="PR00313">
    <property type="entry name" value="CABNDNGRPT"/>
</dbReference>
<dbReference type="EMBL" id="JACXAE010000057">
    <property type="protein sequence ID" value="MBD2773631.1"/>
    <property type="molecule type" value="Genomic_DNA"/>
</dbReference>
<dbReference type="SUPFAM" id="SSF51120">
    <property type="entry name" value="beta-Roll"/>
    <property type="match status" value="1"/>
</dbReference>
<proteinExistence type="predicted"/>
<dbReference type="InterPro" id="IPR050557">
    <property type="entry name" value="RTX_toxin/Mannuronan_C5-epim"/>
</dbReference>
<evidence type="ECO:0000313" key="7">
    <source>
        <dbReference type="Proteomes" id="UP000629098"/>
    </source>
</evidence>
<evidence type="ECO:0000256" key="1">
    <source>
        <dbReference type="ARBA" id="ARBA00001913"/>
    </source>
</evidence>
<accession>A0A8J6XMF2</accession>
<dbReference type="Pfam" id="PF00353">
    <property type="entry name" value="HemolysinCabind"/>
    <property type="match status" value="2"/>
</dbReference>
<reference evidence="6" key="1">
    <citation type="submission" date="2020-09" db="EMBL/GenBank/DDBJ databases">
        <title>Iningainema tapete sp. nov. (Scytonemataceae, Cyanobacteria) from greenhouses in central Florida (USA) produces two types of nodularin with biosynthetic potential for microcystin-LR and anabaenopeptins.</title>
        <authorList>
            <person name="Berthold D.E."/>
            <person name="Lefler F.W."/>
            <person name="Huang I.-S."/>
            <person name="Abdulla H."/>
            <person name="Zimba P.V."/>
            <person name="Laughinghouse H.D. IV."/>
        </authorList>
    </citation>
    <scope>NUCLEOTIDE SEQUENCE</scope>
    <source>
        <strain evidence="6">BLCCT55</strain>
    </source>
</reference>
<protein>
    <recommendedName>
        <fullName evidence="5">Peptidase M10 serralysin C-terminal domain-containing protein</fullName>
    </recommendedName>
</protein>
<dbReference type="InterPro" id="IPR018511">
    <property type="entry name" value="Hemolysin-typ_Ca-bd_CS"/>
</dbReference>